<feature type="transmembrane region" description="Helical" evidence="5">
    <location>
        <begin position="226"/>
        <end position="246"/>
    </location>
</feature>
<feature type="transmembrane region" description="Helical" evidence="5">
    <location>
        <begin position="179"/>
        <end position="196"/>
    </location>
</feature>
<feature type="transmembrane region" description="Helical" evidence="5">
    <location>
        <begin position="52"/>
        <end position="73"/>
    </location>
</feature>
<dbReference type="Proteomes" id="UP000662873">
    <property type="component" value="Chromosome"/>
</dbReference>
<accession>A0A809R8V1</accession>
<evidence type="ECO:0000256" key="3">
    <source>
        <dbReference type="ARBA" id="ARBA00022989"/>
    </source>
</evidence>
<evidence type="ECO:0000313" key="7">
    <source>
        <dbReference type="EMBL" id="BBO23930.1"/>
    </source>
</evidence>
<evidence type="ECO:0000256" key="5">
    <source>
        <dbReference type="SAM" id="Phobius"/>
    </source>
</evidence>
<feature type="domain" description="O-antigen ligase-related" evidence="6">
    <location>
        <begin position="209"/>
        <end position="362"/>
    </location>
</feature>
<feature type="transmembrane region" description="Helical" evidence="5">
    <location>
        <begin position="440"/>
        <end position="460"/>
    </location>
</feature>
<dbReference type="EMBL" id="AP021858">
    <property type="protein sequence ID" value="BBO23930.1"/>
    <property type="molecule type" value="Genomic_DNA"/>
</dbReference>
<organism evidence="7 8">
    <name type="scientific">Candidatus Nitrosymbiomonas proteolyticus</name>
    <dbReference type="NCBI Taxonomy" id="2608984"/>
    <lineage>
        <taxon>Bacteria</taxon>
        <taxon>Bacillati</taxon>
        <taxon>Armatimonadota</taxon>
        <taxon>Armatimonadota incertae sedis</taxon>
        <taxon>Candidatus Nitrosymbiomonas</taxon>
    </lineage>
</organism>
<keyword evidence="4 5" id="KW-0472">Membrane</keyword>
<dbReference type="PANTHER" id="PTHR37422">
    <property type="entry name" value="TEICHURONIC ACID BIOSYNTHESIS PROTEIN TUAE"/>
    <property type="match status" value="1"/>
</dbReference>
<dbReference type="SUPFAM" id="SSF48452">
    <property type="entry name" value="TPR-like"/>
    <property type="match status" value="1"/>
</dbReference>
<feature type="transmembrane region" description="Helical" evidence="5">
    <location>
        <begin position="346"/>
        <end position="366"/>
    </location>
</feature>
<sequence length="715" mass="75489">MTSDSHSNPMNLPLALVCLSAFLAPILGGNVSVDAMILDGSMMGSVLTQGLPPLLAHALISLPLILAIAIHLLTRKVVQIPFGRLVLPLLVLAVLSIGSIAVSSFRSYTLPATAEWLTYLIAFLTAVAVSGRKGGPVAVLAAFVSGCVVVAALGVIEYGQMRPVDPSWRVFSTWVNPNALAGMLLPAVFVGCGLALRAKRHVALALWALSLMILLALMFTQSTAGLLSLAVGVVAFALASLVWIGARSGWKPALAPLLLAGLALSLVTLSARTAPSSAEPGGSGLMQRVSDSSGRQAQSFGFRLLLWKSSAALLASQPVGYGMGTFRAVSSAPGIVPPTHMAHNSLLQVGVEIGALGLLALLALFVRWCIDVWRGARRLAGENLSLRIGVWAGVFALATHSLFDSDLHVFGTGFSFFLLMGVGLAMAADGITPEQMGAGLRRICAGLAAATWLVLIWQAASEASKWTAYTLASEGEVVGAHKAAKSAQELTPGDGEASYLLALYTPQSQERLHLLERAAELTPTPKHLRALAREQLAAKNPSGAITSLKRSLKWDPNNLLALKQLMELYQSQGNREEALATAQSMIEVESKPYFTVRALPQLVPTETYAARMFLAQEAPTWKQKIDLLKPALEGYKSYLALTVPDAKRANEADPPVRIGGMTPEEVAEVLSDAATCAQLLAAAYREFGDPELAGEALEAAGEFASSRAGFLSNPK</sequence>
<dbReference type="GO" id="GO:0016020">
    <property type="term" value="C:membrane"/>
    <property type="evidence" value="ECO:0007669"/>
    <property type="project" value="UniProtKB-SubCell"/>
</dbReference>
<feature type="transmembrane region" description="Helical" evidence="5">
    <location>
        <begin position="253"/>
        <end position="271"/>
    </location>
</feature>
<feature type="transmembrane region" description="Helical" evidence="5">
    <location>
        <begin position="137"/>
        <end position="159"/>
    </location>
</feature>
<feature type="transmembrane region" description="Helical" evidence="5">
    <location>
        <begin position="409"/>
        <end position="428"/>
    </location>
</feature>
<proteinExistence type="predicted"/>
<gene>
    <name evidence="7" type="ORF">NPRO_15250</name>
</gene>
<evidence type="ECO:0000256" key="2">
    <source>
        <dbReference type="ARBA" id="ARBA00022692"/>
    </source>
</evidence>
<keyword evidence="3 5" id="KW-1133">Transmembrane helix</keyword>
<dbReference type="InterPro" id="IPR051533">
    <property type="entry name" value="WaaL-like"/>
</dbReference>
<reference evidence="7" key="1">
    <citation type="journal article" name="DNA Res.">
        <title>The physiological potential of anammox bacteria as revealed by their core genome structure.</title>
        <authorList>
            <person name="Okubo T."/>
            <person name="Toyoda A."/>
            <person name="Fukuhara K."/>
            <person name="Uchiyama I."/>
            <person name="Harigaya Y."/>
            <person name="Kuroiwa M."/>
            <person name="Suzuki T."/>
            <person name="Murakami Y."/>
            <person name="Suwa Y."/>
            <person name="Takami H."/>
        </authorList>
    </citation>
    <scope>NUCLEOTIDE SEQUENCE</scope>
    <source>
        <strain evidence="7">317325-2</strain>
    </source>
</reference>
<feature type="transmembrane region" description="Helical" evidence="5">
    <location>
        <begin position="203"/>
        <end position="220"/>
    </location>
</feature>
<dbReference type="Pfam" id="PF04932">
    <property type="entry name" value="Wzy_C"/>
    <property type="match status" value="1"/>
</dbReference>
<comment type="subcellular location">
    <subcellularLocation>
        <location evidence="1">Membrane</location>
        <topology evidence="1">Multi-pass membrane protein</topology>
    </subcellularLocation>
</comment>
<dbReference type="PANTHER" id="PTHR37422:SF23">
    <property type="entry name" value="TEICHURONIC ACID BIOSYNTHESIS PROTEIN TUAE"/>
    <property type="match status" value="1"/>
</dbReference>
<feature type="transmembrane region" description="Helical" evidence="5">
    <location>
        <begin position="386"/>
        <end position="403"/>
    </location>
</feature>
<evidence type="ECO:0000256" key="1">
    <source>
        <dbReference type="ARBA" id="ARBA00004141"/>
    </source>
</evidence>
<evidence type="ECO:0000256" key="4">
    <source>
        <dbReference type="ARBA" id="ARBA00023136"/>
    </source>
</evidence>
<dbReference type="Gene3D" id="1.25.40.10">
    <property type="entry name" value="Tetratricopeptide repeat domain"/>
    <property type="match status" value="1"/>
</dbReference>
<name>A0A809R8V1_9BACT</name>
<evidence type="ECO:0000313" key="8">
    <source>
        <dbReference type="Proteomes" id="UP000662873"/>
    </source>
</evidence>
<dbReference type="InterPro" id="IPR007016">
    <property type="entry name" value="O-antigen_ligase-rel_domated"/>
</dbReference>
<dbReference type="AlphaFoldDB" id="A0A809R8V1"/>
<dbReference type="Pfam" id="PF14559">
    <property type="entry name" value="TPR_19"/>
    <property type="match status" value="1"/>
</dbReference>
<dbReference type="InterPro" id="IPR011990">
    <property type="entry name" value="TPR-like_helical_dom_sf"/>
</dbReference>
<feature type="transmembrane region" description="Helical" evidence="5">
    <location>
        <begin position="108"/>
        <end position="130"/>
    </location>
</feature>
<keyword evidence="2 5" id="KW-0812">Transmembrane</keyword>
<evidence type="ECO:0000259" key="6">
    <source>
        <dbReference type="Pfam" id="PF04932"/>
    </source>
</evidence>
<feature type="transmembrane region" description="Helical" evidence="5">
    <location>
        <begin position="85"/>
        <end position="102"/>
    </location>
</feature>
<dbReference type="KEGG" id="npy:NPRO_15250"/>
<protein>
    <recommendedName>
        <fullName evidence="6">O-antigen ligase-related domain-containing protein</fullName>
    </recommendedName>
</protein>